<dbReference type="EMBL" id="JAQQAF010000008">
    <property type="protein sequence ID" value="KAJ8467117.1"/>
    <property type="molecule type" value="Genomic_DNA"/>
</dbReference>
<reference evidence="3 4" key="1">
    <citation type="journal article" date="2014" name="Agronomy (Basel)">
        <title>A Draft Genome Sequence for Ensete ventricosum, the Drought-Tolerant Tree Against Hunger.</title>
        <authorList>
            <person name="Harrison J."/>
            <person name="Moore K.A."/>
            <person name="Paszkiewicz K."/>
            <person name="Jones T."/>
            <person name="Grant M."/>
            <person name="Ambacheew D."/>
            <person name="Muzemil S."/>
            <person name="Studholme D.J."/>
        </authorList>
    </citation>
    <scope>NUCLEOTIDE SEQUENCE [LARGE SCALE GENOMIC DNA]</scope>
</reference>
<dbReference type="AlphaFoldDB" id="A0A427AWE4"/>
<keyword evidence="5" id="KW-1185">Reference proteome</keyword>
<name>A0A427AWE4_ENSVE</name>
<evidence type="ECO:0000313" key="3">
    <source>
        <dbReference type="EMBL" id="RRT80551.1"/>
    </source>
</evidence>
<evidence type="ECO:0000313" key="2">
    <source>
        <dbReference type="EMBL" id="KAJ8467117.1"/>
    </source>
</evidence>
<dbReference type="EMBL" id="AMZH03001115">
    <property type="protein sequence ID" value="RRT80551.1"/>
    <property type="molecule type" value="Genomic_DNA"/>
</dbReference>
<proteinExistence type="predicted"/>
<evidence type="ECO:0000259" key="1">
    <source>
        <dbReference type="SMART" id="SM00743"/>
    </source>
</evidence>
<dbReference type="Proteomes" id="UP000287651">
    <property type="component" value="Unassembled WGS sequence"/>
</dbReference>
<gene>
    <name evidence="3" type="ORF">B296_00023565</name>
    <name evidence="2" type="ORF">OPV22_029669</name>
</gene>
<dbReference type="Pfam" id="PF05641">
    <property type="entry name" value="Agenet"/>
    <property type="match status" value="1"/>
</dbReference>
<comment type="caution">
    <text evidence="3">The sequence shown here is derived from an EMBL/GenBank/DDBJ whole genome shotgun (WGS) entry which is preliminary data.</text>
</comment>
<dbReference type="PANTHER" id="PTHR31917:SF5">
    <property type="entry name" value="OS02G0204500 PROTEIN"/>
    <property type="match status" value="1"/>
</dbReference>
<dbReference type="PANTHER" id="PTHR31917">
    <property type="entry name" value="AGENET DOMAIN-CONTAINING PROTEIN-RELATED"/>
    <property type="match status" value="1"/>
</dbReference>
<accession>A0A427AWE4</accession>
<organism evidence="3 4">
    <name type="scientific">Ensete ventricosum</name>
    <name type="common">Abyssinian banana</name>
    <name type="synonym">Musa ensete</name>
    <dbReference type="NCBI Taxonomy" id="4639"/>
    <lineage>
        <taxon>Eukaryota</taxon>
        <taxon>Viridiplantae</taxon>
        <taxon>Streptophyta</taxon>
        <taxon>Embryophyta</taxon>
        <taxon>Tracheophyta</taxon>
        <taxon>Spermatophyta</taxon>
        <taxon>Magnoliopsida</taxon>
        <taxon>Liliopsida</taxon>
        <taxon>Zingiberales</taxon>
        <taxon>Musaceae</taxon>
        <taxon>Ensete</taxon>
    </lineage>
</organism>
<dbReference type="InterPro" id="IPR008395">
    <property type="entry name" value="Agenet-like_dom"/>
</dbReference>
<reference evidence="3" key="2">
    <citation type="submission" date="2018-09" db="EMBL/GenBank/DDBJ databases">
        <authorList>
            <person name="Harrison J."/>
            <person name="Moore K.A."/>
            <person name="Paszkiewicz K."/>
            <person name="Jones T."/>
            <person name="Grant M."/>
            <person name="Ambacheew D."/>
            <person name="Muzemil S."/>
            <person name="Studholme D."/>
        </authorList>
    </citation>
    <scope>NUCLEOTIDE SEQUENCE</scope>
</reference>
<dbReference type="Proteomes" id="UP001222027">
    <property type="component" value="Unassembled WGS sequence"/>
</dbReference>
<reference evidence="2 5" key="3">
    <citation type="submission" date="2022-12" db="EMBL/GenBank/DDBJ databases">
        <title>Chromosome-scale assembly of the Ensete ventricosum genome.</title>
        <authorList>
            <person name="Dussert Y."/>
            <person name="Stocks J."/>
            <person name="Wendawek A."/>
            <person name="Woldeyes F."/>
            <person name="Nichols R.A."/>
            <person name="Borrell J.S."/>
        </authorList>
    </citation>
    <scope>NUCLEOTIDE SEQUENCE [LARGE SCALE GENOMIC DNA]</scope>
    <source>
        <strain evidence="5">cv. Maze</strain>
        <strain evidence="2">MazeRef_0001</strain>
        <tissue evidence="2">Seeds</tissue>
    </source>
</reference>
<feature type="domain" description="Agenet" evidence="1">
    <location>
        <begin position="1"/>
        <end position="65"/>
    </location>
</feature>
<dbReference type="OrthoDB" id="761309at2759"/>
<evidence type="ECO:0000313" key="4">
    <source>
        <dbReference type="Proteomes" id="UP000287651"/>
    </source>
</evidence>
<protein>
    <recommendedName>
        <fullName evidence="1">Agenet domain-containing protein</fullName>
    </recommendedName>
</protein>
<dbReference type="InterPro" id="IPR014002">
    <property type="entry name" value="Agenet_dom_plant"/>
</dbReference>
<dbReference type="SMART" id="SM00743">
    <property type="entry name" value="Agenet"/>
    <property type="match status" value="2"/>
</dbReference>
<evidence type="ECO:0000313" key="5">
    <source>
        <dbReference type="Proteomes" id="UP001222027"/>
    </source>
</evidence>
<sequence>MRLSKGSSVEVYKWKEGSYSWSTARILSGNGHTYFLMYDRRPPERPLVVERVPRKFLRPPPLPIGGLFSDWAPGDVVEAFEDCTWYPALVVSDMVAGRFDVRLVGSSRRLDVRTCELRLRQQWQNNTWSMTPKDCGNRRPGNHPLAVEGYVIIRDEDAERSTKRPRIISSPAESCNMAGWRRRGMELPSRHRPQTSVTPPRALDLQTVIGGVLEADGDRSPSSSVGSS</sequence>
<feature type="domain" description="Agenet" evidence="1">
    <location>
        <begin position="69"/>
        <end position="125"/>
    </location>
</feature>